<reference evidence="1" key="1">
    <citation type="submission" date="2020-07" db="EMBL/GenBank/DDBJ databases">
        <title>Multicomponent nature underlies the extraordinary mechanical properties of spider dragline silk.</title>
        <authorList>
            <person name="Kono N."/>
            <person name="Nakamura H."/>
            <person name="Mori M."/>
            <person name="Yoshida Y."/>
            <person name="Ohtoshi R."/>
            <person name="Malay A.D."/>
            <person name="Moran D.A.P."/>
            <person name="Tomita M."/>
            <person name="Numata K."/>
            <person name="Arakawa K."/>
        </authorList>
    </citation>
    <scope>NUCLEOTIDE SEQUENCE</scope>
</reference>
<evidence type="ECO:0000313" key="2">
    <source>
        <dbReference type="Proteomes" id="UP000887116"/>
    </source>
</evidence>
<name>A0A8X6IWV9_TRICU</name>
<dbReference type="AlphaFoldDB" id="A0A8X6IWV9"/>
<protein>
    <submittedName>
        <fullName evidence="1">Uncharacterized protein</fullName>
    </submittedName>
</protein>
<accession>A0A8X6IWV9</accession>
<evidence type="ECO:0000313" key="1">
    <source>
        <dbReference type="EMBL" id="GFQ84480.1"/>
    </source>
</evidence>
<organism evidence="1 2">
    <name type="scientific">Trichonephila clavata</name>
    <name type="common">Joro spider</name>
    <name type="synonym">Nephila clavata</name>
    <dbReference type="NCBI Taxonomy" id="2740835"/>
    <lineage>
        <taxon>Eukaryota</taxon>
        <taxon>Metazoa</taxon>
        <taxon>Ecdysozoa</taxon>
        <taxon>Arthropoda</taxon>
        <taxon>Chelicerata</taxon>
        <taxon>Arachnida</taxon>
        <taxon>Araneae</taxon>
        <taxon>Araneomorphae</taxon>
        <taxon>Entelegynae</taxon>
        <taxon>Araneoidea</taxon>
        <taxon>Nephilidae</taxon>
        <taxon>Trichonephila</taxon>
    </lineage>
</organism>
<dbReference type="Proteomes" id="UP000887116">
    <property type="component" value="Unassembled WGS sequence"/>
</dbReference>
<sequence>MCAQNSDKKSSGLACHVSSRQLPNLKGWTSHTPNSSFVPKRRIPCIIHPMIRQANESDYCKLPTNAYIEVSADGNFVMCRSPVMLVPCGAAQNMWNHVGTMWYHVEPTE</sequence>
<gene>
    <name evidence="1" type="ORF">TNCT_624351</name>
</gene>
<proteinExistence type="predicted"/>
<comment type="caution">
    <text evidence="1">The sequence shown here is derived from an EMBL/GenBank/DDBJ whole genome shotgun (WGS) entry which is preliminary data.</text>
</comment>
<keyword evidence="2" id="KW-1185">Reference proteome</keyword>
<dbReference type="EMBL" id="BMAO01032771">
    <property type="protein sequence ID" value="GFQ84480.1"/>
    <property type="molecule type" value="Genomic_DNA"/>
</dbReference>